<dbReference type="SUPFAM" id="SSF55073">
    <property type="entry name" value="Nucleotide cyclase"/>
    <property type="match status" value="1"/>
</dbReference>
<dbReference type="InterPro" id="IPR043128">
    <property type="entry name" value="Rev_trsase/Diguanyl_cyclase"/>
</dbReference>
<evidence type="ECO:0000259" key="6">
    <source>
        <dbReference type="PROSITE" id="PS50883"/>
    </source>
</evidence>
<dbReference type="NCBIfam" id="TIGR00254">
    <property type="entry name" value="GGDEF"/>
    <property type="match status" value="1"/>
</dbReference>
<dbReference type="InterPro" id="IPR029016">
    <property type="entry name" value="GAF-like_dom_sf"/>
</dbReference>
<dbReference type="Proteomes" id="UP000003973">
    <property type="component" value="Unassembled WGS sequence"/>
</dbReference>
<sequence length="1552" mass="175939">MTDKILNTLRLAEQFRRGKPMSIGKTALFFAVGTSFYILCTIYFLSLLSEEILLKFHLFGIVGFVFVIFSTLLLHFLLAKSELAGFLSHRRAIVFTYLFLTSLYFLVADIFVYHNPENSGTLLEFTLKTNLALAGISSCFLYLFLWHFDESRSLKAEKPNLWRKTGDYRLAAIFLGLLLIIPLISFGLPKLYSSHLEKETLANLQAKVQAKAQHIESWLKEQREIGSVVLSSAFFRQSFEKWRFDNSLIAKMDVVDFLKTLKNAQQYKSIKIIDPKGNELLSLGENLRLEEDNRLALLELMNRPHVRKIRHNIYSQGKSGFEMVIPYILTDRTQEAMGAVLIAYDPEDYFSQHFDSWIASHPGREVVLRRQVGDKAIMLTIKSSENGNSAVHTTLKNHEIVSPLPAGSDTGHGIGNDYNQTKVFAAWNNIDDTDWKLIFKYDYNKAIRSMQNSAFGVAIITFFAVLVIGLALLLIWKMHQKTQNLARKIRKDKLQDNFYTMPFIGMAILSPRMDCWLQCNDKICDILGYTKEEMTLKSWQDICFRPDTEEERSQLIALKEGVSEEIHTERELICKNGDVVLVDMHARCVRNRDKSPDYFVVTFEDITRQRQSERQVSRLSQLNTIRSHCSYAIARSKTEIELFENICRIVVHHSNVKMAWIGLIDEPTGMVKTGAKYGDGVAFLEEIVISVDENHPNGHGTVGRAVRSGKPCWNQDFQQDPLCAPWHKRSIRNHVQSVASLPLHKNGKITGVFLLASERTDAFDPSVQNLLVEIANDIDFSLENFHREHIRSKAENELRNLYVESKVAEAEIRRLNQLYAILGYCNQAVARCSTQDELFRQICRIVTQYGAMKVAWIGLVNEENKVYPVASEGASPAAIIQAMDVISRTDLTMTQGIIRKALKEDKPVWVQDFDSDPICDILRNSTIWKDVTKENQIHAIACLPLHKNGKTIGVLSLNAAETYAFDIAAQKLLKELVTSIDFALDNFDRKQQLQLSAQIFTQSNEGLMLLDSACHIVMVNKAFTTITGYSDTEALGHNPRILSSGRHDRDFYENMWNRIDKHGSWQGEIWNRRKDGTFYPEWLSIQTMRDSFGKLTHYIGLFADMTERKKTEEKVQWLAHFDALTGLPNRTLLRDRSNLAISLAQRRHEPLALMFLDLDGFKNVNDSLGHNTGDELLKQFASRLKSVVREQDTVSRQGGDEFVLVLPNTDTGGATSIAEKLLAIAAEPYHIEPHELNLTASIGIAMYPADGIDFDTLSCSADTAMYRTKQGGRNNYCFFTTEMQARSARMLELDSALRRALEREQFTLHYQPIMSLKHHIIVGFEALLRWEHPQLGPVSPEEFIPVAESNGQIIPIGEWILRSVISQLRKWIDAGHEEIMVSVNLSAIQFRDRRLSDMVSTLLKEAQVSPDRLVLELTEGVAMEKPDAAIVVVDSLKERGVKVSVDDFGTGYSSLAYLKRFSAHSLKIDGSFIRNIPDDTENMAIVSAIVSLAKNLGIKTIAEGVETEEHIAFLTEIGCTAIQGHYLSRPMTADAASDFLNAALANRTMKFS</sequence>
<dbReference type="SMART" id="SM00065">
    <property type="entry name" value="GAF"/>
    <property type="match status" value="2"/>
</dbReference>
<dbReference type="SUPFAM" id="SSF141868">
    <property type="entry name" value="EAL domain-like"/>
    <property type="match status" value="1"/>
</dbReference>
<evidence type="ECO:0000259" key="4">
    <source>
        <dbReference type="PROSITE" id="PS50112"/>
    </source>
</evidence>
<dbReference type="InterPro" id="IPR001633">
    <property type="entry name" value="EAL_dom"/>
</dbReference>
<dbReference type="PROSITE" id="PS50887">
    <property type="entry name" value="GGDEF"/>
    <property type="match status" value="1"/>
</dbReference>
<dbReference type="Gene3D" id="3.30.450.40">
    <property type="match status" value="2"/>
</dbReference>
<feature type="transmembrane region" description="Helical" evidence="3">
    <location>
        <begin position="454"/>
        <end position="476"/>
    </location>
</feature>
<dbReference type="InterPro" id="IPR003018">
    <property type="entry name" value="GAF"/>
</dbReference>
<feature type="transmembrane region" description="Helical" evidence="3">
    <location>
        <begin position="91"/>
        <end position="111"/>
    </location>
</feature>
<dbReference type="SMART" id="SM00086">
    <property type="entry name" value="PAC"/>
    <property type="match status" value="2"/>
</dbReference>
<dbReference type="NCBIfam" id="TIGR00229">
    <property type="entry name" value="sensory_box"/>
    <property type="match status" value="2"/>
</dbReference>
<dbReference type="SUPFAM" id="SSF55785">
    <property type="entry name" value="PYP-like sensor domain (PAS domain)"/>
    <property type="match status" value="2"/>
</dbReference>
<keyword evidence="3" id="KW-0472">Membrane</keyword>
<evidence type="ECO:0000256" key="3">
    <source>
        <dbReference type="SAM" id="Phobius"/>
    </source>
</evidence>
<feature type="domain" description="GGDEF" evidence="7">
    <location>
        <begin position="1149"/>
        <end position="1281"/>
    </location>
</feature>
<feature type="domain" description="PAS" evidence="4">
    <location>
        <begin position="992"/>
        <end position="1038"/>
    </location>
</feature>
<protein>
    <submittedName>
        <fullName evidence="8">Diguanylate cyclase (GGDEF) domain-containing protein</fullName>
    </submittedName>
</protein>
<feature type="domain" description="PAC" evidence="5">
    <location>
        <begin position="566"/>
        <end position="618"/>
    </location>
</feature>
<keyword evidence="3" id="KW-1133">Transmembrane helix</keyword>
<dbReference type="Pfam" id="PF13185">
    <property type="entry name" value="GAF_2"/>
    <property type="match status" value="2"/>
</dbReference>
<dbReference type="FunFam" id="3.30.70.270:FF:000001">
    <property type="entry name" value="Diguanylate cyclase domain protein"/>
    <property type="match status" value="1"/>
</dbReference>
<dbReference type="InterPro" id="IPR001610">
    <property type="entry name" value="PAC"/>
</dbReference>
<dbReference type="Gene3D" id="3.20.20.450">
    <property type="entry name" value="EAL domain"/>
    <property type="match status" value="1"/>
</dbReference>
<evidence type="ECO:0000313" key="8">
    <source>
        <dbReference type="EMBL" id="EEO27507.2"/>
    </source>
</evidence>
<evidence type="ECO:0000256" key="1">
    <source>
        <dbReference type="ARBA" id="ARBA00051114"/>
    </source>
</evidence>
<feature type="coiled-coil region" evidence="2">
    <location>
        <begin position="791"/>
        <end position="818"/>
    </location>
</feature>
<keyword evidence="2" id="KW-0175">Coiled coil</keyword>
<comment type="caution">
    <text evidence="8">The sequence shown here is derived from an EMBL/GenBank/DDBJ whole genome shotgun (WGS) entry which is preliminary data.</text>
</comment>
<dbReference type="GO" id="GO:0071732">
    <property type="term" value="P:cellular response to nitric oxide"/>
    <property type="evidence" value="ECO:0007669"/>
    <property type="project" value="UniProtKB-ARBA"/>
</dbReference>
<dbReference type="Gene3D" id="3.30.450.20">
    <property type="entry name" value="PAS domain"/>
    <property type="match status" value="2"/>
</dbReference>
<keyword evidence="9" id="KW-1185">Reference proteome</keyword>
<dbReference type="InterPro" id="IPR035919">
    <property type="entry name" value="EAL_sf"/>
</dbReference>
<dbReference type="Gene3D" id="3.30.70.270">
    <property type="match status" value="1"/>
</dbReference>
<dbReference type="InterPro" id="IPR000160">
    <property type="entry name" value="GGDEF_dom"/>
</dbReference>
<gene>
    <name evidence="8" type="ORF">OFAG_00660</name>
</gene>
<dbReference type="PROSITE" id="PS50113">
    <property type="entry name" value="PAC"/>
    <property type="match status" value="2"/>
</dbReference>
<feature type="transmembrane region" description="Helical" evidence="3">
    <location>
        <begin position="497"/>
        <end position="513"/>
    </location>
</feature>
<evidence type="ECO:0000259" key="7">
    <source>
        <dbReference type="PROSITE" id="PS50887"/>
    </source>
</evidence>
<feature type="transmembrane region" description="Helical" evidence="3">
    <location>
        <begin position="58"/>
        <end position="79"/>
    </location>
</feature>
<proteinExistence type="predicted"/>
<dbReference type="EMBL" id="ACDP02000023">
    <property type="protein sequence ID" value="EEO27507.2"/>
    <property type="molecule type" value="Genomic_DNA"/>
</dbReference>
<feature type="domain" description="PAC" evidence="5">
    <location>
        <begin position="1065"/>
        <end position="1117"/>
    </location>
</feature>
<feature type="domain" description="EAL" evidence="6">
    <location>
        <begin position="1290"/>
        <end position="1544"/>
    </location>
</feature>
<dbReference type="InterPro" id="IPR035965">
    <property type="entry name" value="PAS-like_dom_sf"/>
</dbReference>
<dbReference type="SMART" id="SM00091">
    <property type="entry name" value="PAS"/>
    <property type="match status" value="2"/>
</dbReference>
<dbReference type="SUPFAM" id="SSF55781">
    <property type="entry name" value="GAF domain-like"/>
    <property type="match status" value="2"/>
</dbReference>
<dbReference type="Pfam" id="PF13426">
    <property type="entry name" value="PAS_9"/>
    <property type="match status" value="2"/>
</dbReference>
<dbReference type="PANTHER" id="PTHR44757">
    <property type="entry name" value="DIGUANYLATE CYCLASE DGCP"/>
    <property type="match status" value="1"/>
</dbReference>
<dbReference type="InterPro" id="IPR000700">
    <property type="entry name" value="PAS-assoc_C"/>
</dbReference>
<dbReference type="PROSITE" id="PS50883">
    <property type="entry name" value="EAL"/>
    <property type="match status" value="1"/>
</dbReference>
<dbReference type="HOGENOM" id="CLU_000445_70_20_4"/>
<dbReference type="InterPro" id="IPR029787">
    <property type="entry name" value="Nucleotide_cyclase"/>
</dbReference>
<feature type="transmembrane region" description="Helical" evidence="3">
    <location>
        <begin position="168"/>
        <end position="188"/>
    </location>
</feature>
<comment type="catalytic activity">
    <reaction evidence="1">
        <text>3',3'-c-di-GMP + H2O = 5'-phosphoguanylyl(3'-&gt;5')guanosine + H(+)</text>
        <dbReference type="Rhea" id="RHEA:24902"/>
        <dbReference type="ChEBI" id="CHEBI:15377"/>
        <dbReference type="ChEBI" id="CHEBI:15378"/>
        <dbReference type="ChEBI" id="CHEBI:58754"/>
        <dbReference type="ChEBI" id="CHEBI:58805"/>
        <dbReference type="EC" id="3.1.4.52"/>
    </reaction>
    <physiologicalReaction direction="left-to-right" evidence="1">
        <dbReference type="Rhea" id="RHEA:24903"/>
    </physiologicalReaction>
</comment>
<dbReference type="SMART" id="SM00052">
    <property type="entry name" value="EAL"/>
    <property type="match status" value="1"/>
</dbReference>
<dbReference type="CDD" id="cd01948">
    <property type="entry name" value="EAL"/>
    <property type="match status" value="1"/>
</dbReference>
<dbReference type="SMART" id="SM00267">
    <property type="entry name" value="GGDEF"/>
    <property type="match status" value="1"/>
</dbReference>
<dbReference type="GO" id="GO:0071111">
    <property type="term" value="F:cyclic-guanylate-specific phosphodiesterase activity"/>
    <property type="evidence" value="ECO:0007669"/>
    <property type="project" value="UniProtKB-EC"/>
</dbReference>
<accession>C3X2S1</accession>
<keyword evidence="3" id="KW-0812">Transmembrane</keyword>
<dbReference type="PANTHER" id="PTHR44757:SF2">
    <property type="entry name" value="BIOFILM ARCHITECTURE MAINTENANCE PROTEIN MBAA"/>
    <property type="match status" value="1"/>
</dbReference>
<dbReference type="InterPro" id="IPR000014">
    <property type="entry name" value="PAS"/>
</dbReference>
<dbReference type="PROSITE" id="PS50112">
    <property type="entry name" value="PAS"/>
    <property type="match status" value="1"/>
</dbReference>
<name>C3X2S1_9BURK</name>
<evidence type="ECO:0000256" key="2">
    <source>
        <dbReference type="SAM" id="Coils"/>
    </source>
</evidence>
<dbReference type="CDD" id="cd00130">
    <property type="entry name" value="PAS"/>
    <property type="match status" value="2"/>
</dbReference>
<reference evidence="8" key="1">
    <citation type="submission" date="2011-10" db="EMBL/GenBank/DDBJ databases">
        <title>The Genome Sequence of Oxalobacter formigenes HOxBLS.</title>
        <authorList>
            <consortium name="The Broad Institute Genome Sequencing Platform"/>
            <person name="Earl A."/>
            <person name="Ward D."/>
            <person name="Feldgarden M."/>
            <person name="Gevers D."/>
            <person name="Allison M.J."/>
            <person name="Humphrey S."/>
            <person name="Young S.K."/>
            <person name="Zeng Q."/>
            <person name="Gargeya S."/>
            <person name="Fitzgerald M."/>
            <person name="Haas B."/>
            <person name="Abouelleil A."/>
            <person name="Alvarado L."/>
            <person name="Arachchi H.M."/>
            <person name="Berlin A."/>
            <person name="Brown A."/>
            <person name="Chapman S.B."/>
            <person name="Chen Z."/>
            <person name="Dunbar C."/>
            <person name="Freedman E."/>
            <person name="Gearin G."/>
            <person name="Goldberg J."/>
            <person name="Griggs A."/>
            <person name="Gujja S."/>
            <person name="Heiman D."/>
            <person name="Howarth C."/>
            <person name="Larson L."/>
            <person name="Lui A."/>
            <person name="MacDonald P.J.P."/>
            <person name="Montmayeur A."/>
            <person name="Murphy C."/>
            <person name="Neiman D."/>
            <person name="Pearson M."/>
            <person name="Priest M."/>
            <person name="Roberts A."/>
            <person name="Saif S."/>
            <person name="Shea T."/>
            <person name="Shenoy N."/>
            <person name="Sisk P."/>
            <person name="Stolte C."/>
            <person name="Sykes S."/>
            <person name="Wortman J."/>
            <person name="Nusbaum C."/>
            <person name="Birren B."/>
        </authorList>
    </citation>
    <scope>NUCLEOTIDE SEQUENCE [LARGE SCALE GENOMIC DNA]</scope>
    <source>
        <strain evidence="8">HOxBLS</strain>
    </source>
</reference>
<evidence type="ECO:0000313" key="9">
    <source>
        <dbReference type="Proteomes" id="UP000003973"/>
    </source>
</evidence>
<dbReference type="eggNOG" id="COG5001">
    <property type="taxonomic scope" value="Bacteria"/>
</dbReference>
<feature type="transmembrane region" description="Helical" evidence="3">
    <location>
        <begin position="131"/>
        <end position="148"/>
    </location>
</feature>
<dbReference type="Pfam" id="PF00563">
    <property type="entry name" value="EAL"/>
    <property type="match status" value="1"/>
</dbReference>
<dbReference type="InterPro" id="IPR052155">
    <property type="entry name" value="Biofilm_reg_signaling"/>
</dbReference>
<organism evidence="8 9">
    <name type="scientific">Oxalobacter paraformigenes</name>
    <dbReference type="NCBI Taxonomy" id="556268"/>
    <lineage>
        <taxon>Bacteria</taxon>
        <taxon>Pseudomonadati</taxon>
        <taxon>Pseudomonadota</taxon>
        <taxon>Betaproteobacteria</taxon>
        <taxon>Burkholderiales</taxon>
        <taxon>Oxalobacteraceae</taxon>
        <taxon>Oxalobacter</taxon>
    </lineage>
</organism>
<evidence type="ECO:0000259" key="5">
    <source>
        <dbReference type="PROSITE" id="PS50113"/>
    </source>
</evidence>
<dbReference type="FunFam" id="3.20.20.450:FF:000001">
    <property type="entry name" value="Cyclic di-GMP phosphodiesterase yahA"/>
    <property type="match status" value="1"/>
</dbReference>
<dbReference type="Pfam" id="PF00990">
    <property type="entry name" value="GGDEF"/>
    <property type="match status" value="1"/>
</dbReference>
<dbReference type="CDD" id="cd01949">
    <property type="entry name" value="GGDEF"/>
    <property type="match status" value="1"/>
</dbReference>
<feature type="transmembrane region" description="Helical" evidence="3">
    <location>
        <begin position="26"/>
        <end position="46"/>
    </location>
</feature>